<comment type="subcellular location">
    <subcellularLocation>
        <location evidence="3 15">Cytoplasm</location>
    </subcellularLocation>
</comment>
<dbReference type="GO" id="GO:0000287">
    <property type="term" value="F:magnesium ion binding"/>
    <property type="evidence" value="ECO:0007669"/>
    <property type="project" value="InterPro"/>
</dbReference>
<feature type="binding site" evidence="15">
    <location>
        <position position="105"/>
    </location>
    <ligand>
        <name>substrate</name>
    </ligand>
</feature>
<dbReference type="PANTHER" id="PTHR42979:SF1">
    <property type="entry name" value="3-ISOPROPYLMALATE DEHYDROGENASE"/>
    <property type="match status" value="1"/>
</dbReference>
<dbReference type="UniPathway" id="UPA00048">
    <property type="reaction ID" value="UER00072"/>
</dbReference>
<dbReference type="GO" id="GO:0005829">
    <property type="term" value="C:cytosol"/>
    <property type="evidence" value="ECO:0007669"/>
    <property type="project" value="TreeGrafter"/>
</dbReference>
<proteinExistence type="inferred from homology"/>
<dbReference type="SMART" id="SM01329">
    <property type="entry name" value="Iso_dh"/>
    <property type="match status" value="1"/>
</dbReference>
<protein>
    <recommendedName>
        <fullName evidence="15">3-isopropylmalate dehydrogenase</fullName>
        <ecNumber evidence="15">1.1.1.85</ecNumber>
    </recommendedName>
    <alternativeName>
        <fullName evidence="15">3-IPM-DH</fullName>
    </alternativeName>
    <alternativeName>
        <fullName evidence="15">Beta-IPM dehydrogenase</fullName>
        <shortName evidence="15">IMDH</shortName>
    </alternativeName>
</protein>
<evidence type="ECO:0000313" key="18">
    <source>
        <dbReference type="EMBL" id="SAM62753.1"/>
    </source>
</evidence>
<feature type="binding site" evidence="15">
    <location>
        <position position="223"/>
    </location>
    <ligand>
        <name>substrate</name>
    </ligand>
</feature>
<dbReference type="RefSeq" id="WP_079540225.1">
    <property type="nucleotide sequence ID" value="NZ_CP171111.1"/>
</dbReference>
<dbReference type="GO" id="GO:0003862">
    <property type="term" value="F:3-isopropylmalate dehydrogenase activity"/>
    <property type="evidence" value="ECO:0007669"/>
    <property type="project" value="UniProtKB-UniRule"/>
</dbReference>
<feature type="binding site" evidence="15">
    <location>
        <position position="251"/>
    </location>
    <ligand>
        <name>Mg(2+)</name>
        <dbReference type="ChEBI" id="CHEBI:18420"/>
    </ligand>
</feature>
<name>A0A1C3H3R6_9GAMM</name>
<keyword evidence="8 15" id="KW-0963">Cytoplasm</keyword>
<sequence length="364" mass="38870">MKNLLLLPGDGIGPEIMAEAEKILHLLQSKAGLAVALDYADLGGCAVDATGEPYPEATRAKARAADAVLLASVGGPKWDGLPRAQRPETGLLAIRADLGLFANLRPAQVMDALIDRSALKPERVQGLNILIVRELTGGVYFGQPRGIETNAAGEREGYNTLRYSESEVRRIARVAFEAARGRQKRLCSIDKMNVLESSQLWRETVEAVAADYPDVALTHLLVDNAAMQLVRDPRQFDVIVTGNLFGDILSDEASMLTGSIGLLPSASLRGDGVGLFEPVHGSAPDIAGKNIANPYAMLLSLAMLLRHSLKEERLAALLENAVNQCISAGYRSADIVADGQQAYSTTAIGDAVCREMEAALARSV</sequence>
<evidence type="ECO:0000256" key="5">
    <source>
        <dbReference type="ARBA" id="ARBA00008319"/>
    </source>
</evidence>
<dbReference type="InterPro" id="IPR004429">
    <property type="entry name" value="Isopropylmalate_DH"/>
</dbReference>
<dbReference type="HAMAP" id="MF_01033">
    <property type="entry name" value="LeuB_type1"/>
    <property type="match status" value="1"/>
</dbReference>
<feature type="site" description="Important for catalysis" evidence="15">
    <location>
        <position position="191"/>
    </location>
</feature>
<dbReference type="Proteomes" id="UP000190837">
    <property type="component" value="Unassembled WGS sequence"/>
</dbReference>
<dbReference type="SUPFAM" id="SSF53659">
    <property type="entry name" value="Isocitrate/Isopropylmalate dehydrogenase-like"/>
    <property type="match status" value="1"/>
</dbReference>
<evidence type="ECO:0000256" key="7">
    <source>
        <dbReference type="ARBA" id="ARBA00022430"/>
    </source>
</evidence>
<evidence type="ECO:0000256" key="3">
    <source>
        <dbReference type="ARBA" id="ARBA00004496"/>
    </source>
</evidence>
<keyword evidence="12 15" id="KW-0560">Oxidoreductase</keyword>
<comment type="function">
    <text evidence="15 16">Catalyzes the oxidation of 3-carboxy-2-hydroxy-4-methylpentanoate (3-isopropylmalate) to 3-carboxy-4-methyl-2-oxopentanoate. The product decarboxylates to 4-methyl-2 oxopentanoate.</text>
</comment>
<evidence type="ECO:0000256" key="10">
    <source>
        <dbReference type="ARBA" id="ARBA00022723"/>
    </source>
</evidence>
<evidence type="ECO:0000256" key="6">
    <source>
        <dbReference type="ARBA" id="ARBA00011738"/>
    </source>
</evidence>
<keyword evidence="7 15" id="KW-0432">Leucine biosynthesis</keyword>
<dbReference type="Pfam" id="PF00180">
    <property type="entry name" value="Iso_dh"/>
    <property type="match status" value="1"/>
</dbReference>
<evidence type="ECO:0000259" key="17">
    <source>
        <dbReference type="SMART" id="SM01329"/>
    </source>
</evidence>
<organism evidence="18 19">
    <name type="scientific">Cardiobacterium hominis</name>
    <dbReference type="NCBI Taxonomy" id="2718"/>
    <lineage>
        <taxon>Bacteria</taxon>
        <taxon>Pseudomonadati</taxon>
        <taxon>Pseudomonadota</taxon>
        <taxon>Gammaproteobacteria</taxon>
        <taxon>Cardiobacteriales</taxon>
        <taxon>Cardiobacteriaceae</taxon>
        <taxon>Cardiobacterium</taxon>
    </lineage>
</organism>
<comment type="subunit">
    <text evidence="6 15 16">Homodimer.</text>
</comment>
<feature type="domain" description="Isopropylmalate dehydrogenase-like" evidence="17">
    <location>
        <begin position="3"/>
        <end position="352"/>
    </location>
</feature>
<dbReference type="EMBL" id="FKLO01000040">
    <property type="protein sequence ID" value="SAM62753.1"/>
    <property type="molecule type" value="Genomic_DNA"/>
</dbReference>
<dbReference type="InterPro" id="IPR019818">
    <property type="entry name" value="IsoCit/isopropylmalate_DH_CS"/>
</dbReference>
<feature type="binding site" evidence="15">
    <location>
        <position position="223"/>
    </location>
    <ligand>
        <name>Mg(2+)</name>
        <dbReference type="ChEBI" id="CHEBI:18420"/>
    </ligand>
</feature>
<comment type="pathway">
    <text evidence="4 15 16">Amino-acid biosynthesis; L-leucine biosynthesis; L-leucine from 3-methyl-2-oxobutanoate: step 3/4.</text>
</comment>
<feature type="site" description="Important for catalysis" evidence="15">
    <location>
        <position position="140"/>
    </location>
</feature>
<dbReference type="AlphaFoldDB" id="A0A1C3H3R6"/>
<keyword evidence="14 15" id="KW-0100">Branched-chain amino acid biosynthesis</keyword>
<comment type="cofactor">
    <cofactor evidence="2">
        <name>Mn(2+)</name>
        <dbReference type="ChEBI" id="CHEBI:29035"/>
    </cofactor>
</comment>
<evidence type="ECO:0000256" key="12">
    <source>
        <dbReference type="ARBA" id="ARBA00023002"/>
    </source>
</evidence>
<dbReference type="InterPro" id="IPR024084">
    <property type="entry name" value="IsoPropMal-DH-like_dom"/>
</dbReference>
<comment type="cofactor">
    <cofactor evidence="15 16">
        <name>Mg(2+)</name>
        <dbReference type="ChEBI" id="CHEBI:18420"/>
    </cofactor>
    <cofactor evidence="15 16">
        <name>Mn(2+)</name>
        <dbReference type="ChEBI" id="CHEBI:29035"/>
    </cofactor>
    <text evidence="15 16">Binds 1 Mg(2+) or Mn(2+) ion per subunit.</text>
</comment>
<evidence type="ECO:0000256" key="16">
    <source>
        <dbReference type="RuleBase" id="RU004445"/>
    </source>
</evidence>
<dbReference type="Gene3D" id="3.40.718.10">
    <property type="entry name" value="Isopropylmalate Dehydrogenase"/>
    <property type="match status" value="1"/>
</dbReference>
<keyword evidence="13 15" id="KW-0520">NAD</keyword>
<evidence type="ECO:0000313" key="19">
    <source>
        <dbReference type="Proteomes" id="UP000190837"/>
    </source>
</evidence>
<feature type="binding site" evidence="15">
    <location>
        <position position="247"/>
    </location>
    <ligand>
        <name>Mg(2+)</name>
        <dbReference type="ChEBI" id="CHEBI:18420"/>
    </ligand>
</feature>
<accession>A0A1C3H3R6</accession>
<feature type="binding site" evidence="15">
    <location>
        <begin position="75"/>
        <end position="88"/>
    </location>
    <ligand>
        <name>NAD(+)</name>
        <dbReference type="ChEBI" id="CHEBI:57540"/>
    </ligand>
</feature>
<evidence type="ECO:0000256" key="8">
    <source>
        <dbReference type="ARBA" id="ARBA00022490"/>
    </source>
</evidence>
<keyword evidence="15" id="KW-0464">Manganese</keyword>
<evidence type="ECO:0000256" key="11">
    <source>
        <dbReference type="ARBA" id="ARBA00022842"/>
    </source>
</evidence>
<dbReference type="GO" id="GO:0009098">
    <property type="term" value="P:L-leucine biosynthetic process"/>
    <property type="evidence" value="ECO:0007669"/>
    <property type="project" value="UniProtKB-UniRule"/>
</dbReference>
<keyword evidence="10 15" id="KW-0479">Metal-binding</keyword>
<evidence type="ECO:0000256" key="13">
    <source>
        <dbReference type="ARBA" id="ARBA00023027"/>
    </source>
</evidence>
<dbReference type="PROSITE" id="PS00470">
    <property type="entry name" value="IDH_IMDH"/>
    <property type="match status" value="1"/>
</dbReference>
<reference evidence="19" key="1">
    <citation type="submission" date="2016-04" db="EMBL/GenBank/DDBJ databases">
        <authorList>
            <person name="Tagini F."/>
        </authorList>
    </citation>
    <scope>NUCLEOTIDE SEQUENCE [LARGE SCALE GENOMIC DNA]</scope>
    <source>
        <strain evidence="19">CHUV0807</strain>
    </source>
</reference>
<dbReference type="FunFam" id="3.40.718.10:FF:000028">
    <property type="entry name" value="3-isopropylmalate dehydrogenase"/>
    <property type="match status" value="1"/>
</dbReference>
<evidence type="ECO:0000256" key="14">
    <source>
        <dbReference type="ARBA" id="ARBA00023304"/>
    </source>
</evidence>
<keyword evidence="9 15" id="KW-0028">Amino-acid biosynthesis</keyword>
<evidence type="ECO:0000256" key="1">
    <source>
        <dbReference type="ARBA" id="ARBA00000624"/>
    </source>
</evidence>
<feature type="binding site" evidence="15">
    <location>
        <begin position="281"/>
        <end position="293"/>
    </location>
    <ligand>
        <name>NAD(+)</name>
        <dbReference type="ChEBI" id="CHEBI:57540"/>
    </ligand>
</feature>
<dbReference type="EC" id="1.1.1.85" evidence="15"/>
<dbReference type="GO" id="GO:0051287">
    <property type="term" value="F:NAD binding"/>
    <property type="evidence" value="ECO:0007669"/>
    <property type="project" value="InterPro"/>
</dbReference>
<feature type="binding site" evidence="15">
    <location>
        <position position="95"/>
    </location>
    <ligand>
        <name>substrate</name>
    </ligand>
</feature>
<gene>
    <name evidence="15" type="primary">leuB</name>
    <name evidence="18" type="ORF">CHUV0807_1045</name>
</gene>
<feature type="binding site" evidence="15">
    <location>
        <position position="133"/>
    </location>
    <ligand>
        <name>substrate</name>
    </ligand>
</feature>
<evidence type="ECO:0000256" key="4">
    <source>
        <dbReference type="ARBA" id="ARBA00004762"/>
    </source>
</evidence>
<evidence type="ECO:0000256" key="9">
    <source>
        <dbReference type="ARBA" id="ARBA00022605"/>
    </source>
</evidence>
<keyword evidence="11 15" id="KW-0460">Magnesium</keyword>
<evidence type="ECO:0000256" key="15">
    <source>
        <dbReference type="HAMAP-Rule" id="MF_01033"/>
    </source>
</evidence>
<comment type="catalytic activity">
    <reaction evidence="1 15 16">
        <text>(2R,3S)-3-isopropylmalate + NAD(+) = 4-methyl-2-oxopentanoate + CO2 + NADH</text>
        <dbReference type="Rhea" id="RHEA:32271"/>
        <dbReference type="ChEBI" id="CHEBI:16526"/>
        <dbReference type="ChEBI" id="CHEBI:17865"/>
        <dbReference type="ChEBI" id="CHEBI:35121"/>
        <dbReference type="ChEBI" id="CHEBI:57540"/>
        <dbReference type="ChEBI" id="CHEBI:57945"/>
        <dbReference type="EC" id="1.1.1.85"/>
    </reaction>
</comment>
<comment type="similarity">
    <text evidence="5 15">Belongs to the isocitrate and isopropylmalate dehydrogenases family. LeuB type 1 subfamily.</text>
</comment>
<dbReference type="PANTHER" id="PTHR42979">
    <property type="entry name" value="3-ISOPROPYLMALATE DEHYDROGENASE"/>
    <property type="match status" value="1"/>
</dbReference>
<dbReference type="NCBIfam" id="TIGR00169">
    <property type="entry name" value="leuB"/>
    <property type="match status" value="1"/>
</dbReference>
<evidence type="ECO:0000256" key="2">
    <source>
        <dbReference type="ARBA" id="ARBA00001936"/>
    </source>
</evidence>